<dbReference type="Proteomes" id="UP000230184">
    <property type="component" value="Unassembled WGS sequence"/>
</dbReference>
<feature type="non-terminal residue" evidence="2">
    <location>
        <position position="1"/>
    </location>
</feature>
<proteinExistence type="predicted"/>
<evidence type="ECO:0000256" key="1">
    <source>
        <dbReference type="SAM" id="Phobius"/>
    </source>
</evidence>
<protein>
    <recommendedName>
        <fullName evidence="4">Type 4 fimbrial biogenesis protein PilX N-terminal domain-containing protein</fullName>
    </recommendedName>
</protein>
<gene>
    <name evidence="2" type="ORF">COT02_04805</name>
</gene>
<feature type="transmembrane region" description="Helical" evidence="1">
    <location>
        <begin position="12"/>
        <end position="31"/>
    </location>
</feature>
<dbReference type="AlphaFoldDB" id="A0A2M6YTB2"/>
<sequence length="263" mass="28060">IFALIMKKGQILLITVMLLATVMTIVLSVSFKSVTDTQVTKLEEESQKALAAAESAIEVALKNNSTATLGSGGSSELNSVTGFSGSATIESLAETTFTTSIIPKDGSYTFYLGEYHLDTKAIDAPLNSQNITVCFTGTTKPAIEITLIKTSGVKKYVVDPDHDQSGRIVNALASSFCTPNSNYSFSTTIPSADIDANSKFLLVRVLYASTKLLFHGDSDLDLPVQGRTVSSQATSSTSTGVSKKVVLFQSYPQIPDEFFSTSF</sequence>
<evidence type="ECO:0008006" key="4">
    <source>
        <dbReference type="Google" id="ProtNLM"/>
    </source>
</evidence>
<evidence type="ECO:0000313" key="2">
    <source>
        <dbReference type="EMBL" id="PIU36672.1"/>
    </source>
</evidence>
<evidence type="ECO:0000313" key="3">
    <source>
        <dbReference type="Proteomes" id="UP000230184"/>
    </source>
</evidence>
<keyword evidence="1" id="KW-0472">Membrane</keyword>
<reference evidence="3" key="1">
    <citation type="submission" date="2017-09" db="EMBL/GenBank/DDBJ databases">
        <title>Depth-based differentiation of microbial function through sediment-hosted aquifers and enrichment of novel symbionts in the deep terrestrial subsurface.</title>
        <authorList>
            <person name="Probst A.J."/>
            <person name="Ladd B."/>
            <person name="Jarett J.K."/>
            <person name="Geller-Mcgrath D.E."/>
            <person name="Sieber C.M.K."/>
            <person name="Emerson J.B."/>
            <person name="Anantharaman K."/>
            <person name="Thomas B.C."/>
            <person name="Malmstrom R."/>
            <person name="Stieglmeier M."/>
            <person name="Klingl A."/>
            <person name="Woyke T."/>
            <person name="Ryan C.M."/>
            <person name="Banfield J.F."/>
        </authorList>
    </citation>
    <scope>NUCLEOTIDE SEQUENCE [LARGE SCALE GENOMIC DNA]</scope>
</reference>
<name>A0A2M6YTB2_9BACT</name>
<keyword evidence="1" id="KW-0812">Transmembrane</keyword>
<organism evidence="2 3">
    <name type="scientific">Candidatus Roizmanbacteria bacterium CG07_land_8_20_14_0_80_34_15</name>
    <dbReference type="NCBI Taxonomy" id="1974849"/>
    <lineage>
        <taxon>Bacteria</taxon>
        <taxon>Candidatus Roizmaniibacteriota</taxon>
    </lineage>
</organism>
<keyword evidence="1" id="KW-1133">Transmembrane helix</keyword>
<dbReference type="EMBL" id="PEWY01000134">
    <property type="protein sequence ID" value="PIU36672.1"/>
    <property type="molecule type" value="Genomic_DNA"/>
</dbReference>
<accession>A0A2M6YTB2</accession>
<comment type="caution">
    <text evidence="2">The sequence shown here is derived from an EMBL/GenBank/DDBJ whole genome shotgun (WGS) entry which is preliminary data.</text>
</comment>